<dbReference type="RefSeq" id="WP_013624322.1">
    <property type="nucleotide sequence ID" value="NC_015172.1"/>
</dbReference>
<name>F0SU69_SYNGF</name>
<dbReference type="OrthoDB" id="9801625at2"/>
<reference evidence="2 3" key="1">
    <citation type="journal article" date="2011" name="Stand. Genomic Sci.">
        <title>Complete genome sequence of Syntrophobotulus glycolicus type strain (FlGlyR).</title>
        <authorList>
            <person name="Han C."/>
            <person name="Mwirichia R."/>
            <person name="Chertkov O."/>
            <person name="Held B."/>
            <person name="Lapidus A."/>
            <person name="Nolan M."/>
            <person name="Lucas S."/>
            <person name="Hammon N."/>
            <person name="Deshpande S."/>
            <person name="Cheng J.F."/>
            <person name="Tapia R."/>
            <person name="Goodwin L."/>
            <person name="Pitluck S."/>
            <person name="Huntemann M."/>
            <person name="Liolios K."/>
            <person name="Ivanova N."/>
            <person name="Pagani I."/>
            <person name="Mavromatis K."/>
            <person name="Ovchinikova G."/>
            <person name="Pati A."/>
            <person name="Chen A."/>
            <person name="Palaniappan K."/>
            <person name="Land M."/>
            <person name="Hauser L."/>
            <person name="Brambilla E.M."/>
            <person name="Rohde M."/>
            <person name="Spring S."/>
            <person name="Sikorski J."/>
            <person name="Goker M."/>
            <person name="Woyke T."/>
            <person name="Bristow J."/>
            <person name="Eisen J.A."/>
            <person name="Markowitz V."/>
            <person name="Hugenholtz P."/>
            <person name="Kyrpides N.C."/>
            <person name="Klenk H.P."/>
            <person name="Detter J.C."/>
        </authorList>
    </citation>
    <scope>NUCLEOTIDE SEQUENCE [LARGE SCALE GENOMIC DNA]</scope>
    <source>
        <strain evidence="3">DSM 8271 / FlGlyR</strain>
    </source>
</reference>
<keyword evidence="3" id="KW-1185">Reference proteome</keyword>
<feature type="domain" description="MaoC-like" evidence="1">
    <location>
        <begin position="21"/>
        <end position="124"/>
    </location>
</feature>
<dbReference type="InterPro" id="IPR050965">
    <property type="entry name" value="UPF0336/Enoyl-CoA_hydratase"/>
</dbReference>
<protein>
    <submittedName>
        <fullName evidence="2">MaoC domain protein dehydratase</fullName>
    </submittedName>
</protein>
<dbReference type="KEGG" id="sgy:Sgly_1127"/>
<dbReference type="Proteomes" id="UP000007488">
    <property type="component" value="Chromosome"/>
</dbReference>
<reference evidence="3" key="2">
    <citation type="submission" date="2011-02" db="EMBL/GenBank/DDBJ databases">
        <title>The complete genome of Syntrophobotulus glycolicus DSM 8271.</title>
        <authorList>
            <person name="Lucas S."/>
            <person name="Copeland A."/>
            <person name="Lapidus A."/>
            <person name="Bruce D."/>
            <person name="Goodwin L."/>
            <person name="Pitluck S."/>
            <person name="Kyrpides N."/>
            <person name="Mavromatis K."/>
            <person name="Pagani I."/>
            <person name="Ivanova N."/>
            <person name="Mikhailova N."/>
            <person name="Chertkov O."/>
            <person name="Held B."/>
            <person name="Detter J.C."/>
            <person name="Tapia R."/>
            <person name="Han C."/>
            <person name="Land M."/>
            <person name="Hauser L."/>
            <person name="Markowitz V."/>
            <person name="Cheng J.-F."/>
            <person name="Hugenholtz P."/>
            <person name="Woyke T."/>
            <person name="Wu D."/>
            <person name="Spring S."/>
            <person name="Schroeder M."/>
            <person name="Brambilla E."/>
            <person name="Klenk H.-P."/>
            <person name="Eisen J.A."/>
        </authorList>
    </citation>
    <scope>NUCLEOTIDE SEQUENCE [LARGE SCALE GENOMIC DNA]</scope>
    <source>
        <strain evidence="3">DSM 8271 / FlGlyR</strain>
    </source>
</reference>
<dbReference type="GO" id="GO:0006633">
    <property type="term" value="P:fatty acid biosynthetic process"/>
    <property type="evidence" value="ECO:0007669"/>
    <property type="project" value="TreeGrafter"/>
</dbReference>
<organism evidence="2 3">
    <name type="scientific">Syntrophobotulus glycolicus (strain DSM 8271 / FlGlyR)</name>
    <dbReference type="NCBI Taxonomy" id="645991"/>
    <lineage>
        <taxon>Bacteria</taxon>
        <taxon>Bacillati</taxon>
        <taxon>Bacillota</taxon>
        <taxon>Clostridia</taxon>
        <taxon>Eubacteriales</taxon>
        <taxon>Desulfitobacteriaceae</taxon>
        <taxon>Syntrophobotulus</taxon>
    </lineage>
</organism>
<dbReference type="GO" id="GO:0019171">
    <property type="term" value="F:(3R)-hydroxyacyl-[acyl-carrier-protein] dehydratase activity"/>
    <property type="evidence" value="ECO:0007669"/>
    <property type="project" value="TreeGrafter"/>
</dbReference>
<evidence type="ECO:0000259" key="1">
    <source>
        <dbReference type="Pfam" id="PF01575"/>
    </source>
</evidence>
<dbReference type="HOGENOM" id="CLU_094876_4_1_9"/>
<dbReference type="eggNOG" id="COG2030">
    <property type="taxonomic scope" value="Bacteria"/>
</dbReference>
<accession>F0SU69</accession>
<dbReference type="EMBL" id="CP002547">
    <property type="protein sequence ID" value="ADY55452.1"/>
    <property type="molecule type" value="Genomic_DNA"/>
</dbReference>
<evidence type="ECO:0000313" key="3">
    <source>
        <dbReference type="Proteomes" id="UP000007488"/>
    </source>
</evidence>
<dbReference type="InterPro" id="IPR002539">
    <property type="entry name" value="MaoC-like_dom"/>
</dbReference>
<gene>
    <name evidence="2" type="ordered locus">Sgly_1127</name>
</gene>
<dbReference type="InterPro" id="IPR029069">
    <property type="entry name" value="HotDog_dom_sf"/>
</dbReference>
<dbReference type="STRING" id="645991.Sgly_1127"/>
<dbReference type="AlphaFoldDB" id="F0SU69"/>
<dbReference type="PANTHER" id="PTHR43437:SF3">
    <property type="entry name" value="HYDROXYACYL-THIOESTER DEHYDRATASE TYPE 2, MITOCHONDRIAL"/>
    <property type="match status" value="1"/>
</dbReference>
<dbReference type="SUPFAM" id="SSF54637">
    <property type="entry name" value="Thioesterase/thiol ester dehydrase-isomerase"/>
    <property type="match status" value="1"/>
</dbReference>
<dbReference type="Gene3D" id="3.10.129.10">
    <property type="entry name" value="Hotdog Thioesterase"/>
    <property type="match status" value="1"/>
</dbReference>
<proteinExistence type="predicted"/>
<dbReference type="Pfam" id="PF01575">
    <property type="entry name" value="MaoC_dehydratas"/>
    <property type="match status" value="1"/>
</dbReference>
<sequence length="141" mass="15300">MANSSFLQSVQEGDTWPELVKPPVTAEQCARYCGASGDFNHLHYSEKAAKAAGFSDVIVQGALVMGIMGQAITDVVPNRLLRQFKVRFAKVTRLGDQITVRGRVTKIELVDGERVLFATLEATDQNGEKKASGEFQLSLAG</sequence>
<evidence type="ECO:0000313" key="2">
    <source>
        <dbReference type="EMBL" id="ADY55452.1"/>
    </source>
</evidence>
<dbReference type="PANTHER" id="PTHR43437">
    <property type="entry name" value="HYDROXYACYL-THIOESTER DEHYDRATASE TYPE 2, MITOCHONDRIAL-RELATED"/>
    <property type="match status" value="1"/>
</dbReference>